<dbReference type="OrthoDB" id="4867914at2"/>
<dbReference type="PANTHER" id="PTHR42718">
    <property type="entry name" value="MAJOR FACILITATOR SUPERFAMILY MULTIDRUG TRANSPORTER MFSC"/>
    <property type="match status" value="1"/>
</dbReference>
<dbReference type="SUPFAM" id="SSF103473">
    <property type="entry name" value="MFS general substrate transporter"/>
    <property type="match status" value="1"/>
</dbReference>
<feature type="transmembrane region" description="Helical" evidence="7">
    <location>
        <begin position="184"/>
        <end position="204"/>
    </location>
</feature>
<feature type="region of interest" description="Disordered" evidence="6">
    <location>
        <begin position="1"/>
        <end position="23"/>
    </location>
</feature>
<feature type="compositionally biased region" description="Low complexity" evidence="6">
    <location>
        <begin position="1"/>
        <end position="21"/>
    </location>
</feature>
<protein>
    <recommendedName>
        <fullName evidence="8">Major facilitator superfamily (MFS) profile domain-containing protein</fullName>
    </recommendedName>
</protein>
<dbReference type="STRING" id="159449.B4N89_07000"/>
<dbReference type="GO" id="GO:0046677">
    <property type="term" value="P:response to antibiotic"/>
    <property type="evidence" value="ECO:0007669"/>
    <property type="project" value="UniProtKB-KW"/>
</dbReference>
<keyword evidence="4 7" id="KW-0472">Membrane</keyword>
<feature type="transmembrane region" description="Helical" evidence="7">
    <location>
        <begin position="66"/>
        <end position="85"/>
    </location>
</feature>
<proteinExistence type="predicted"/>
<evidence type="ECO:0000256" key="7">
    <source>
        <dbReference type="SAM" id="Phobius"/>
    </source>
</evidence>
<name>A0A1T3NV56_9ACTN</name>
<evidence type="ECO:0000256" key="3">
    <source>
        <dbReference type="ARBA" id="ARBA00022989"/>
    </source>
</evidence>
<dbReference type="GO" id="GO:0005886">
    <property type="term" value="C:plasma membrane"/>
    <property type="evidence" value="ECO:0007669"/>
    <property type="project" value="UniProtKB-SubCell"/>
</dbReference>
<evidence type="ECO:0000259" key="8">
    <source>
        <dbReference type="PROSITE" id="PS50850"/>
    </source>
</evidence>
<feature type="transmembrane region" description="Helical" evidence="7">
    <location>
        <begin position="318"/>
        <end position="336"/>
    </location>
</feature>
<comment type="subcellular location">
    <subcellularLocation>
        <location evidence="1">Cell membrane</location>
        <topology evidence="1">Multi-pass membrane protein</topology>
    </subcellularLocation>
</comment>
<evidence type="ECO:0000256" key="5">
    <source>
        <dbReference type="ARBA" id="ARBA00023251"/>
    </source>
</evidence>
<dbReference type="RefSeq" id="WP_078974990.1">
    <property type="nucleotide sequence ID" value="NZ_MWQN01000001.1"/>
</dbReference>
<dbReference type="Pfam" id="PF07690">
    <property type="entry name" value="MFS_1"/>
    <property type="match status" value="1"/>
</dbReference>
<feature type="domain" description="Major facilitator superfamily (MFS) profile" evidence="8">
    <location>
        <begin position="31"/>
        <end position="462"/>
    </location>
</feature>
<keyword evidence="10" id="KW-1185">Reference proteome</keyword>
<evidence type="ECO:0000256" key="6">
    <source>
        <dbReference type="SAM" id="MobiDB-lite"/>
    </source>
</evidence>
<dbReference type="Gene3D" id="1.20.1250.20">
    <property type="entry name" value="MFS general substrate transporter like domains"/>
    <property type="match status" value="1"/>
</dbReference>
<feature type="transmembrane region" description="Helical" evidence="7">
    <location>
        <begin position="122"/>
        <end position="144"/>
    </location>
</feature>
<feature type="transmembrane region" description="Helical" evidence="7">
    <location>
        <begin position="414"/>
        <end position="432"/>
    </location>
</feature>
<dbReference type="Proteomes" id="UP000190037">
    <property type="component" value="Unassembled WGS sequence"/>
</dbReference>
<feature type="transmembrane region" description="Helical" evidence="7">
    <location>
        <begin position="371"/>
        <end position="393"/>
    </location>
</feature>
<dbReference type="InterPro" id="IPR011701">
    <property type="entry name" value="MFS"/>
</dbReference>
<feature type="transmembrane region" description="Helical" evidence="7">
    <location>
        <begin position="97"/>
        <end position="116"/>
    </location>
</feature>
<sequence length="464" mass="46638">MSVATSTATRTTSAPPATPESALDRVRADRTVPVVALGTLLLLATYTMPMAIVPSTVRDLHAGPSGPAWILSAIGLGLSAALLITGSLADDLGRRRVFTAGALGLALSSALTALAPSLPLYVIGRALQGVAGAAIMSAGLGLLAHNHRGAARGRAMAAYGSSIGVGMVLGPPAGAALVQLHRSAPYWFTALAALGLAVVARSMPESRAEHPRRPDVWGTLTLGPGLIALTAALIEGRRGWQRPVVDALLVAAVLLLAGYAATALRGRAPMLDLRMFARPAFLGATFGALIAGIAVIAIAAYLATVFQGTLGLSALDSALLLGLWSAMAALTAFAVGRVHVLPDPAHRFAAGLLVSAVGFLGLYGIGPADSWLRAVPGLLVGGFGVGLVNTALARLGVESVPADRASMGSGANSTARYTGASIGAALVVALVDAGGMDLAILMAAGASLLGALVVLALRRAEQRA</sequence>
<evidence type="ECO:0000256" key="2">
    <source>
        <dbReference type="ARBA" id="ARBA00022692"/>
    </source>
</evidence>
<feature type="transmembrane region" description="Helical" evidence="7">
    <location>
        <begin position="348"/>
        <end position="365"/>
    </location>
</feature>
<feature type="transmembrane region" description="Helical" evidence="7">
    <location>
        <begin position="240"/>
        <end position="261"/>
    </location>
</feature>
<feature type="transmembrane region" description="Helical" evidence="7">
    <location>
        <begin position="281"/>
        <end position="306"/>
    </location>
</feature>
<feature type="transmembrane region" description="Helical" evidence="7">
    <location>
        <begin position="438"/>
        <end position="457"/>
    </location>
</feature>
<dbReference type="PANTHER" id="PTHR42718:SF49">
    <property type="entry name" value="EXPORT PROTEIN"/>
    <property type="match status" value="1"/>
</dbReference>
<accession>A0A1T3NV56</accession>
<comment type="caution">
    <text evidence="9">The sequence shown here is derived from an EMBL/GenBank/DDBJ whole genome shotgun (WGS) entry which is preliminary data.</text>
</comment>
<keyword evidence="3 7" id="KW-1133">Transmembrane helix</keyword>
<dbReference type="EMBL" id="MWQN01000001">
    <property type="protein sequence ID" value="OPC80737.1"/>
    <property type="molecule type" value="Genomic_DNA"/>
</dbReference>
<feature type="transmembrane region" description="Helical" evidence="7">
    <location>
        <begin position="216"/>
        <end position="234"/>
    </location>
</feature>
<organism evidence="9 10">
    <name type="scientific">Embleya scabrispora</name>
    <dbReference type="NCBI Taxonomy" id="159449"/>
    <lineage>
        <taxon>Bacteria</taxon>
        <taxon>Bacillati</taxon>
        <taxon>Actinomycetota</taxon>
        <taxon>Actinomycetes</taxon>
        <taxon>Kitasatosporales</taxon>
        <taxon>Streptomycetaceae</taxon>
        <taxon>Embleya</taxon>
    </lineage>
</organism>
<dbReference type="InterPro" id="IPR036259">
    <property type="entry name" value="MFS_trans_sf"/>
</dbReference>
<keyword evidence="2 7" id="KW-0812">Transmembrane</keyword>
<evidence type="ECO:0000313" key="10">
    <source>
        <dbReference type="Proteomes" id="UP000190037"/>
    </source>
</evidence>
<dbReference type="InterPro" id="IPR020846">
    <property type="entry name" value="MFS_dom"/>
</dbReference>
<dbReference type="GO" id="GO:0022857">
    <property type="term" value="F:transmembrane transporter activity"/>
    <property type="evidence" value="ECO:0007669"/>
    <property type="project" value="InterPro"/>
</dbReference>
<keyword evidence="5" id="KW-0046">Antibiotic resistance</keyword>
<evidence type="ECO:0000256" key="1">
    <source>
        <dbReference type="ARBA" id="ARBA00004651"/>
    </source>
</evidence>
<feature type="transmembrane region" description="Helical" evidence="7">
    <location>
        <begin position="34"/>
        <end position="54"/>
    </location>
</feature>
<dbReference type="AlphaFoldDB" id="A0A1T3NV56"/>
<feature type="transmembrane region" description="Helical" evidence="7">
    <location>
        <begin position="156"/>
        <end position="178"/>
    </location>
</feature>
<evidence type="ECO:0000313" key="9">
    <source>
        <dbReference type="EMBL" id="OPC80737.1"/>
    </source>
</evidence>
<reference evidence="9 10" key="1">
    <citation type="submission" date="2017-03" db="EMBL/GenBank/DDBJ databases">
        <title>Draft genome sequence of Streptomyces scabrisporus NF3, endophyte isolated from Amphipterygium adstringens.</title>
        <authorList>
            <person name="Vazquez M."/>
            <person name="Ceapa C.D."/>
            <person name="Rodriguez Luna D."/>
            <person name="Sanchez Esquivel S."/>
        </authorList>
    </citation>
    <scope>NUCLEOTIDE SEQUENCE [LARGE SCALE GENOMIC DNA]</scope>
    <source>
        <strain evidence="9 10">NF3</strain>
    </source>
</reference>
<evidence type="ECO:0000256" key="4">
    <source>
        <dbReference type="ARBA" id="ARBA00023136"/>
    </source>
</evidence>
<gene>
    <name evidence="9" type="ORF">B4N89_07000</name>
</gene>
<dbReference type="PROSITE" id="PS50850">
    <property type="entry name" value="MFS"/>
    <property type="match status" value="1"/>
</dbReference>